<dbReference type="SMART" id="SM00332">
    <property type="entry name" value="PP2Cc"/>
    <property type="match status" value="1"/>
</dbReference>
<protein>
    <recommendedName>
        <fullName evidence="4">protein-serine/threonine phosphatase</fullName>
        <ecNumber evidence="4">3.1.3.16</ecNumber>
    </recommendedName>
</protein>
<dbReference type="EC" id="3.1.3.16" evidence="4"/>
<dbReference type="GO" id="GO:0004722">
    <property type="term" value="F:protein serine/threonine phosphatase activity"/>
    <property type="evidence" value="ECO:0007669"/>
    <property type="project" value="UniProtKB-EC"/>
</dbReference>
<comment type="cofactor">
    <cofactor evidence="2">
        <name>Mg(2+)</name>
        <dbReference type="ChEBI" id="CHEBI:18420"/>
    </cofactor>
</comment>
<dbReference type="FunCoup" id="A0A1E7ELY6">
    <property type="interactions" value="19"/>
</dbReference>
<dbReference type="SUPFAM" id="SSF81606">
    <property type="entry name" value="PP2C-like"/>
    <property type="match status" value="1"/>
</dbReference>
<evidence type="ECO:0000256" key="5">
    <source>
        <dbReference type="ARBA" id="ARBA00023211"/>
    </source>
</evidence>
<dbReference type="EMBL" id="KV784394">
    <property type="protein sequence ID" value="OEU06942.1"/>
    <property type="molecule type" value="Genomic_DNA"/>
</dbReference>
<evidence type="ECO:0000256" key="1">
    <source>
        <dbReference type="ARBA" id="ARBA00001936"/>
    </source>
</evidence>
<dbReference type="KEGG" id="fcy:FRACYDRAFT_213563"/>
<dbReference type="InterPro" id="IPR036457">
    <property type="entry name" value="PPM-type-like_dom_sf"/>
</dbReference>
<dbReference type="Gene3D" id="3.60.40.10">
    <property type="entry name" value="PPM-type phosphatase domain"/>
    <property type="match status" value="1"/>
</dbReference>
<dbReference type="InterPro" id="IPR001932">
    <property type="entry name" value="PPM-type_phosphatase-like_dom"/>
</dbReference>
<feature type="region of interest" description="Disordered" evidence="6">
    <location>
        <begin position="322"/>
        <end position="393"/>
    </location>
</feature>
<gene>
    <name evidence="8" type="ORF">FRACYDRAFT_213563</name>
</gene>
<dbReference type="InterPro" id="IPR015655">
    <property type="entry name" value="PP2C"/>
</dbReference>
<feature type="compositionally biased region" description="Basic and acidic residues" evidence="6">
    <location>
        <begin position="10"/>
        <end position="23"/>
    </location>
</feature>
<sequence>MGNLLGSPITEKETHTGETTGDEKLKYGLSSMQGWRVHMEDAHIAEVNLYALDTTKNAETQIKLQGHSLFACYDGHGGTFAAIYAGNNFLRILSKQRKFVEYAKLCATETTTTTEINAPIDDESGDSGTTACVVMITPDSIVCANAGDSRAVFARPIPLSFDHKPEDEEETLRIRTAGGYVAGGRVEGDLAVSRGLGDFRFKQMPIGGDDNDSDDSDSEKPILFSPGKQKVSPIPDVIVHTRQHSKDEYIIVACDGIWDVVSNIQCIHEIDTIMYTEGEKDLGLVSEEILDSCLQFGSKDNMTAIVIQLPACELAYNDAKNTKNDRASKTNKKQEGVLGRRRERTEGDAAANGTGDGGTTNLTDGGNRYADAFDTANDNDDDDDDVDVEPKYM</sequence>
<dbReference type="AlphaFoldDB" id="A0A1E7ELY6"/>
<accession>A0A1E7ELY6</accession>
<dbReference type="OrthoDB" id="10264738at2759"/>
<feature type="region of interest" description="Disordered" evidence="6">
    <location>
        <begin position="203"/>
        <end position="229"/>
    </location>
</feature>
<evidence type="ECO:0000256" key="3">
    <source>
        <dbReference type="ARBA" id="ARBA00006702"/>
    </source>
</evidence>
<feature type="compositionally biased region" description="Acidic residues" evidence="6">
    <location>
        <begin position="377"/>
        <end position="387"/>
    </location>
</feature>
<reference evidence="8 9" key="1">
    <citation type="submission" date="2016-09" db="EMBL/GenBank/DDBJ databases">
        <title>Extensive genetic diversity and differential bi-allelic expression allows diatom success in the polar Southern Ocean.</title>
        <authorList>
            <consortium name="DOE Joint Genome Institute"/>
            <person name="Mock T."/>
            <person name="Otillar R.P."/>
            <person name="Strauss J."/>
            <person name="Dupont C."/>
            <person name="Frickenhaus S."/>
            <person name="Maumus F."/>
            <person name="Mcmullan M."/>
            <person name="Sanges R."/>
            <person name="Schmutz J."/>
            <person name="Toseland A."/>
            <person name="Valas R."/>
            <person name="Veluchamy A."/>
            <person name="Ward B.J."/>
            <person name="Allen A."/>
            <person name="Barry K."/>
            <person name="Falciatore A."/>
            <person name="Ferrante M."/>
            <person name="Fortunato A.E."/>
            <person name="Gloeckner G."/>
            <person name="Gruber A."/>
            <person name="Hipkin R."/>
            <person name="Janech M."/>
            <person name="Kroth P."/>
            <person name="Leese F."/>
            <person name="Lindquist E."/>
            <person name="Lyon B.R."/>
            <person name="Martin J."/>
            <person name="Mayer C."/>
            <person name="Parker M."/>
            <person name="Quesneville H."/>
            <person name="Raymond J."/>
            <person name="Uhlig C."/>
            <person name="Valentin K.U."/>
            <person name="Worden A.Z."/>
            <person name="Armbrust E.V."/>
            <person name="Bowler C."/>
            <person name="Green B."/>
            <person name="Moulton V."/>
            <person name="Van Oosterhout C."/>
            <person name="Grigoriev I."/>
        </authorList>
    </citation>
    <scope>NUCLEOTIDE SEQUENCE [LARGE SCALE GENOMIC DNA]</scope>
    <source>
        <strain evidence="8 9">CCMP1102</strain>
    </source>
</reference>
<comment type="similarity">
    <text evidence="3">Belongs to the PP2C family.</text>
</comment>
<dbReference type="Pfam" id="PF00481">
    <property type="entry name" value="PP2C"/>
    <property type="match status" value="1"/>
</dbReference>
<dbReference type="CDD" id="cd00143">
    <property type="entry name" value="PP2Cc"/>
    <property type="match status" value="1"/>
</dbReference>
<evidence type="ECO:0000313" key="8">
    <source>
        <dbReference type="EMBL" id="OEU06942.1"/>
    </source>
</evidence>
<dbReference type="InParanoid" id="A0A1E7ELY6"/>
<dbReference type="Proteomes" id="UP000095751">
    <property type="component" value="Unassembled WGS sequence"/>
</dbReference>
<comment type="cofactor">
    <cofactor evidence="1">
        <name>Mn(2+)</name>
        <dbReference type="ChEBI" id="CHEBI:29035"/>
    </cofactor>
</comment>
<evidence type="ECO:0000256" key="2">
    <source>
        <dbReference type="ARBA" id="ARBA00001946"/>
    </source>
</evidence>
<organism evidence="8 9">
    <name type="scientific">Fragilariopsis cylindrus CCMP1102</name>
    <dbReference type="NCBI Taxonomy" id="635003"/>
    <lineage>
        <taxon>Eukaryota</taxon>
        <taxon>Sar</taxon>
        <taxon>Stramenopiles</taxon>
        <taxon>Ochrophyta</taxon>
        <taxon>Bacillariophyta</taxon>
        <taxon>Bacillariophyceae</taxon>
        <taxon>Bacillariophycidae</taxon>
        <taxon>Bacillariales</taxon>
        <taxon>Bacillariaceae</taxon>
        <taxon>Fragilariopsis</taxon>
    </lineage>
</organism>
<feature type="region of interest" description="Disordered" evidence="6">
    <location>
        <begin position="1"/>
        <end position="23"/>
    </location>
</feature>
<evidence type="ECO:0000256" key="4">
    <source>
        <dbReference type="ARBA" id="ARBA00013081"/>
    </source>
</evidence>
<feature type="domain" description="PPM-type phosphatase" evidence="7">
    <location>
        <begin position="26"/>
        <end position="309"/>
    </location>
</feature>
<proteinExistence type="inferred from homology"/>
<feature type="compositionally biased region" description="Low complexity" evidence="6">
    <location>
        <begin position="348"/>
        <end position="376"/>
    </location>
</feature>
<dbReference type="PANTHER" id="PTHR13832:SF565">
    <property type="entry name" value="AT28366P-RELATED"/>
    <property type="match status" value="1"/>
</dbReference>
<dbReference type="PANTHER" id="PTHR13832">
    <property type="entry name" value="PROTEIN PHOSPHATASE 2C"/>
    <property type="match status" value="1"/>
</dbReference>
<name>A0A1E7ELY6_9STRA</name>
<evidence type="ECO:0000256" key="6">
    <source>
        <dbReference type="SAM" id="MobiDB-lite"/>
    </source>
</evidence>
<evidence type="ECO:0000259" key="7">
    <source>
        <dbReference type="PROSITE" id="PS51746"/>
    </source>
</evidence>
<dbReference type="PROSITE" id="PS51746">
    <property type="entry name" value="PPM_2"/>
    <property type="match status" value="1"/>
</dbReference>
<keyword evidence="9" id="KW-1185">Reference proteome</keyword>
<keyword evidence="5" id="KW-0464">Manganese</keyword>
<feature type="compositionally biased region" description="Basic and acidic residues" evidence="6">
    <location>
        <begin position="322"/>
        <end position="347"/>
    </location>
</feature>
<evidence type="ECO:0000313" key="9">
    <source>
        <dbReference type="Proteomes" id="UP000095751"/>
    </source>
</evidence>